<accession>U2EG50</accession>
<reference evidence="6 7" key="2">
    <citation type="journal article" date="2013" name="PLoS ONE">
        <title>INDIGO - INtegrated Data Warehouse of MIcrobial GenOmes with Examples from the Red Sea Extremophiles.</title>
        <authorList>
            <person name="Alam I."/>
            <person name="Antunes A."/>
            <person name="Kamau A.A."/>
            <person name="Ba Alawi W."/>
            <person name="Kalkatawi M."/>
            <person name="Stingl U."/>
            <person name="Bajic V.B."/>
        </authorList>
    </citation>
    <scope>NUCLEOTIDE SEQUENCE [LARGE SCALE GENOMIC DNA]</scope>
    <source>
        <strain evidence="6 7">SSD-17B</strain>
    </source>
</reference>
<evidence type="ECO:0000313" key="6">
    <source>
        <dbReference type="EMBL" id="ERJ13883.1"/>
    </source>
</evidence>
<organism evidence="6 7">
    <name type="scientific">Haloplasma contractile SSD-17B</name>
    <dbReference type="NCBI Taxonomy" id="1033810"/>
    <lineage>
        <taxon>Bacteria</taxon>
        <taxon>Bacillati</taxon>
        <taxon>Mycoplasmatota</taxon>
        <taxon>Mollicutes</taxon>
        <taxon>Haloplasmatales</taxon>
        <taxon>Haloplasmataceae</taxon>
        <taxon>Haloplasma</taxon>
    </lineage>
</organism>
<dbReference type="SUPFAM" id="SSF51230">
    <property type="entry name" value="Single hybrid motif"/>
    <property type="match status" value="1"/>
</dbReference>
<dbReference type="Proteomes" id="UP000005707">
    <property type="component" value="Unassembled WGS sequence"/>
</dbReference>
<keyword evidence="2 3" id="KW-0450">Lipoyl</keyword>
<dbReference type="InterPro" id="IPR000089">
    <property type="entry name" value="Biotin_lipoyl"/>
</dbReference>
<dbReference type="PROSITE" id="PS00189">
    <property type="entry name" value="LIPOYL"/>
    <property type="match status" value="1"/>
</dbReference>
<dbReference type="NCBIfam" id="NF002270">
    <property type="entry name" value="PRK01202.1"/>
    <property type="match status" value="1"/>
</dbReference>
<evidence type="ECO:0000256" key="4">
    <source>
        <dbReference type="PIRSR" id="PIRSR617453-50"/>
    </source>
</evidence>
<dbReference type="eggNOG" id="COG0509">
    <property type="taxonomic scope" value="Bacteria"/>
</dbReference>
<evidence type="ECO:0000313" key="7">
    <source>
        <dbReference type="Proteomes" id="UP000005707"/>
    </source>
</evidence>
<evidence type="ECO:0000256" key="2">
    <source>
        <dbReference type="ARBA" id="ARBA00022823"/>
    </source>
</evidence>
<dbReference type="STRING" id="1033810.HLPCO_000549"/>
<dbReference type="RefSeq" id="WP_008826010.1">
    <property type="nucleotide sequence ID" value="NZ_AFNU02000001.1"/>
</dbReference>
<protein>
    <recommendedName>
        <fullName evidence="3">Glycine cleavage system H protein</fullName>
    </recommendedName>
</protein>
<dbReference type="FunCoup" id="U2EG50">
    <property type="interactions" value="370"/>
</dbReference>
<gene>
    <name evidence="3 6" type="primary">gcvH</name>
    <name evidence="6" type="ORF">HLPCO_000549</name>
</gene>
<dbReference type="PROSITE" id="PS50968">
    <property type="entry name" value="BIOTINYL_LIPOYL"/>
    <property type="match status" value="1"/>
</dbReference>
<name>U2EG50_9MOLU</name>
<evidence type="ECO:0000256" key="3">
    <source>
        <dbReference type="HAMAP-Rule" id="MF_00272"/>
    </source>
</evidence>
<dbReference type="CDD" id="cd06848">
    <property type="entry name" value="GCS_H"/>
    <property type="match status" value="1"/>
</dbReference>
<comment type="function">
    <text evidence="3">The glycine cleavage system catalyzes the degradation of glycine. The H protein shuttles the methylamine group of glycine from the P protein to the T protein.</text>
</comment>
<dbReference type="InterPro" id="IPR003016">
    <property type="entry name" value="2-oxoA_DH_lipoyl-BS"/>
</dbReference>
<dbReference type="InParanoid" id="U2EG50"/>
<comment type="similarity">
    <text evidence="1 3">Belongs to the GcvH family.</text>
</comment>
<comment type="cofactor">
    <cofactor evidence="3">
        <name>(R)-lipoate</name>
        <dbReference type="ChEBI" id="CHEBI:83088"/>
    </cofactor>
    <text evidence="3">Binds 1 lipoyl cofactor covalently.</text>
</comment>
<dbReference type="InterPro" id="IPR033753">
    <property type="entry name" value="GCV_H/Fam206"/>
</dbReference>
<evidence type="ECO:0000259" key="5">
    <source>
        <dbReference type="PROSITE" id="PS50968"/>
    </source>
</evidence>
<dbReference type="GO" id="GO:0005960">
    <property type="term" value="C:glycine cleavage complex"/>
    <property type="evidence" value="ECO:0007669"/>
    <property type="project" value="InterPro"/>
</dbReference>
<sequence length="125" mass="14219">MKVLENLYYTENHEWVRVEESKAYVGISDYAQHSLGEIVFVELPEEDDELNAGDVLGVVESVKAASDLFVPISGTVLEVNEHLEDQPELLNEDPYQNFIAVIEISDESELDELMNSKTYTEFCDE</sequence>
<proteinExistence type="inferred from homology"/>
<dbReference type="EMBL" id="AFNU02000001">
    <property type="protein sequence ID" value="ERJ13883.1"/>
    <property type="molecule type" value="Genomic_DNA"/>
</dbReference>
<dbReference type="GO" id="GO:0009249">
    <property type="term" value="P:protein lipoylation"/>
    <property type="evidence" value="ECO:0007669"/>
    <property type="project" value="TreeGrafter"/>
</dbReference>
<dbReference type="AlphaFoldDB" id="U2EG50"/>
<dbReference type="HAMAP" id="MF_00272">
    <property type="entry name" value="GcvH"/>
    <property type="match status" value="1"/>
</dbReference>
<dbReference type="NCBIfam" id="TIGR00527">
    <property type="entry name" value="gcvH"/>
    <property type="match status" value="1"/>
</dbReference>
<dbReference type="InterPro" id="IPR011053">
    <property type="entry name" value="Single_hybrid_motif"/>
</dbReference>
<dbReference type="Gene3D" id="2.40.50.100">
    <property type="match status" value="1"/>
</dbReference>
<dbReference type="OrthoDB" id="9796712at2"/>
<evidence type="ECO:0000256" key="1">
    <source>
        <dbReference type="ARBA" id="ARBA00009249"/>
    </source>
</evidence>
<reference evidence="6 7" key="1">
    <citation type="journal article" date="2011" name="J. Bacteriol.">
        <title>Genome sequence of Haloplasma contractile, an unusual contractile bacterium from a deep-sea anoxic brine lake.</title>
        <authorList>
            <person name="Antunes A."/>
            <person name="Alam I."/>
            <person name="El Dorry H."/>
            <person name="Siam R."/>
            <person name="Robertson A."/>
            <person name="Bajic V.B."/>
            <person name="Stingl U."/>
        </authorList>
    </citation>
    <scope>NUCLEOTIDE SEQUENCE [LARGE SCALE GENOMIC DNA]</scope>
    <source>
        <strain evidence="6 7">SSD-17B</strain>
    </source>
</reference>
<feature type="domain" description="Lipoyl-binding" evidence="5">
    <location>
        <begin position="22"/>
        <end position="103"/>
    </location>
</feature>
<feature type="modified residue" description="N6-lipoyllysine" evidence="3 4">
    <location>
        <position position="63"/>
    </location>
</feature>
<comment type="caution">
    <text evidence="6">The sequence shown here is derived from an EMBL/GenBank/DDBJ whole genome shotgun (WGS) entry which is preliminary data.</text>
</comment>
<dbReference type="GO" id="GO:0019464">
    <property type="term" value="P:glycine decarboxylation via glycine cleavage system"/>
    <property type="evidence" value="ECO:0007669"/>
    <property type="project" value="UniProtKB-UniRule"/>
</dbReference>
<dbReference type="InterPro" id="IPR017453">
    <property type="entry name" value="GCV_H_sub"/>
</dbReference>
<comment type="subunit">
    <text evidence="3">The glycine cleavage system is composed of four proteins: P, T, L and H.</text>
</comment>
<dbReference type="Pfam" id="PF01597">
    <property type="entry name" value="GCV_H"/>
    <property type="match status" value="1"/>
</dbReference>
<dbReference type="PANTHER" id="PTHR11715">
    <property type="entry name" value="GLYCINE CLEAVAGE SYSTEM H PROTEIN"/>
    <property type="match status" value="1"/>
</dbReference>
<dbReference type="PANTHER" id="PTHR11715:SF3">
    <property type="entry name" value="GLYCINE CLEAVAGE SYSTEM H PROTEIN-RELATED"/>
    <property type="match status" value="1"/>
</dbReference>
<dbReference type="InterPro" id="IPR002930">
    <property type="entry name" value="GCV_H"/>
</dbReference>
<dbReference type="GO" id="GO:0005737">
    <property type="term" value="C:cytoplasm"/>
    <property type="evidence" value="ECO:0007669"/>
    <property type="project" value="TreeGrafter"/>
</dbReference>
<keyword evidence="7" id="KW-1185">Reference proteome</keyword>